<comment type="caution">
    <text evidence="1">The sequence shown here is derived from an EMBL/GenBank/DDBJ whole genome shotgun (WGS) entry which is preliminary data.</text>
</comment>
<name>A0ACC2TUZ0_9FUNG</name>
<reference evidence="1" key="1">
    <citation type="submission" date="2022-04" db="EMBL/GenBank/DDBJ databases">
        <title>Genome of the entomopathogenic fungus Entomophthora muscae.</title>
        <authorList>
            <person name="Elya C."/>
            <person name="Lovett B.R."/>
            <person name="Lee E."/>
            <person name="Macias A.M."/>
            <person name="Hajek A.E."/>
            <person name="De Bivort B.L."/>
            <person name="Kasson M.T."/>
            <person name="De Fine Licht H.H."/>
            <person name="Stajich J.E."/>
        </authorList>
    </citation>
    <scope>NUCLEOTIDE SEQUENCE</scope>
    <source>
        <strain evidence="1">Berkeley</strain>
    </source>
</reference>
<evidence type="ECO:0000313" key="1">
    <source>
        <dbReference type="EMBL" id="KAJ9078439.1"/>
    </source>
</evidence>
<evidence type="ECO:0000313" key="2">
    <source>
        <dbReference type="Proteomes" id="UP001165960"/>
    </source>
</evidence>
<accession>A0ACC2TUZ0</accession>
<organism evidence="1 2">
    <name type="scientific">Entomophthora muscae</name>
    <dbReference type="NCBI Taxonomy" id="34485"/>
    <lineage>
        <taxon>Eukaryota</taxon>
        <taxon>Fungi</taxon>
        <taxon>Fungi incertae sedis</taxon>
        <taxon>Zoopagomycota</taxon>
        <taxon>Entomophthoromycotina</taxon>
        <taxon>Entomophthoromycetes</taxon>
        <taxon>Entomophthorales</taxon>
        <taxon>Entomophthoraceae</taxon>
        <taxon>Entomophthora</taxon>
    </lineage>
</organism>
<dbReference type="EMBL" id="QTSX02002148">
    <property type="protein sequence ID" value="KAJ9078439.1"/>
    <property type="molecule type" value="Genomic_DNA"/>
</dbReference>
<protein>
    <submittedName>
        <fullName evidence="1">Uncharacterized protein</fullName>
    </submittedName>
</protein>
<keyword evidence="2" id="KW-1185">Reference proteome</keyword>
<proteinExistence type="predicted"/>
<sequence length="487" mass="53428">MFWLLLVVSASCTLVGLDKATSHCDGIDLREITIQVLHDHYLTSRLTVQRVTECYLNRIHALNPTLNAVISTNPNAHLDAIKLDLKMKRGKWGSLYGIPILVKDNIAVDGMQTTSGTLFLKDIFPKKEAIVVQRLRKHGAIILGKTNLSELSGLLFSDAEQGFSFAGGQTRNPYNMTSDIFGSSSGSAAAVAANLALGALGTETLGSIMFPSSTNAVYGFKPSYNLTLNQGVIPTAKTLDTVGVISRTATDTAILAQAITSKPNIGRQHINLKRIQIAVLKDHFKNPYVKPHLNLIKESLVNLERNGVTVVKTTSFYMPPAYIYSVLRAIICEFGPQIQNYLKTGTSRLSSANPKIKNLKSIVQWYKNHHGSKNYTLEFFNPAFNCSGSPTFSLLKLKQEMQHNLTEFFTRNKYNAILVPSHPRASAYVAANVAGYPIINLPIGFIKDGSAVGVALYGPAESDSLLLNLAKAFDSRAHSRRRPKFMN</sequence>
<dbReference type="Proteomes" id="UP001165960">
    <property type="component" value="Unassembled WGS sequence"/>
</dbReference>
<gene>
    <name evidence="1" type="ORF">DSO57_1006567</name>
</gene>